<feature type="region of interest" description="Disordered" evidence="1">
    <location>
        <begin position="1"/>
        <end position="31"/>
    </location>
</feature>
<feature type="compositionally biased region" description="Polar residues" evidence="1">
    <location>
        <begin position="149"/>
        <end position="159"/>
    </location>
</feature>
<dbReference type="EMBL" id="KZ819667">
    <property type="protein sequence ID" value="PWN27586.1"/>
    <property type="molecule type" value="Genomic_DNA"/>
</dbReference>
<evidence type="ECO:0000313" key="3">
    <source>
        <dbReference type="Proteomes" id="UP000245884"/>
    </source>
</evidence>
<dbReference type="Proteomes" id="UP000245884">
    <property type="component" value="Unassembled WGS sequence"/>
</dbReference>
<evidence type="ECO:0000313" key="2">
    <source>
        <dbReference type="EMBL" id="PWN27586.1"/>
    </source>
</evidence>
<dbReference type="GeneID" id="37025472"/>
<organism evidence="2 3">
    <name type="scientific">Jaminaea rosea</name>
    <dbReference type="NCBI Taxonomy" id="1569628"/>
    <lineage>
        <taxon>Eukaryota</taxon>
        <taxon>Fungi</taxon>
        <taxon>Dikarya</taxon>
        <taxon>Basidiomycota</taxon>
        <taxon>Ustilaginomycotina</taxon>
        <taxon>Exobasidiomycetes</taxon>
        <taxon>Microstromatales</taxon>
        <taxon>Microstromatales incertae sedis</taxon>
        <taxon>Jaminaea</taxon>
    </lineage>
</organism>
<evidence type="ECO:0000256" key="1">
    <source>
        <dbReference type="SAM" id="MobiDB-lite"/>
    </source>
</evidence>
<gene>
    <name evidence="2" type="ORF">BDZ90DRAFT_166677</name>
</gene>
<name>A0A316UQL8_9BASI</name>
<sequence>MTAHATKATPPTRQPPSRDIVSSLQKRSPPPPCTIIPKTYHAIFSKRPIPHSLRPCHRSERVHDNLRQHLQARRCLYNARRCWLWWQAVATWPHQTWSAGYHRVQESLGCRPVPRQQYAEHQPQSSANLPLLLSGKPRNRKRTDDYSARVQQEAQGRLP</sequence>
<dbReference type="AlphaFoldDB" id="A0A316UQL8"/>
<proteinExistence type="predicted"/>
<keyword evidence="3" id="KW-1185">Reference proteome</keyword>
<feature type="region of interest" description="Disordered" evidence="1">
    <location>
        <begin position="116"/>
        <end position="159"/>
    </location>
</feature>
<reference evidence="2 3" key="1">
    <citation type="journal article" date="2018" name="Mol. Biol. Evol.">
        <title>Broad Genomic Sampling Reveals a Smut Pathogenic Ancestry of the Fungal Clade Ustilaginomycotina.</title>
        <authorList>
            <person name="Kijpornyongpan T."/>
            <person name="Mondo S.J."/>
            <person name="Barry K."/>
            <person name="Sandor L."/>
            <person name="Lee J."/>
            <person name="Lipzen A."/>
            <person name="Pangilinan J."/>
            <person name="LaButti K."/>
            <person name="Hainaut M."/>
            <person name="Henrissat B."/>
            <person name="Grigoriev I.V."/>
            <person name="Spatafora J.W."/>
            <person name="Aime M.C."/>
        </authorList>
    </citation>
    <scope>NUCLEOTIDE SEQUENCE [LARGE SCALE GENOMIC DNA]</scope>
    <source>
        <strain evidence="2 3">MCA 5214</strain>
    </source>
</reference>
<accession>A0A316UQL8</accession>
<dbReference type="RefSeq" id="XP_025362198.1">
    <property type="nucleotide sequence ID" value="XM_025503649.1"/>
</dbReference>
<protein>
    <submittedName>
        <fullName evidence="2">Uncharacterized protein</fullName>
    </submittedName>
</protein>